<dbReference type="InterPro" id="IPR012336">
    <property type="entry name" value="Thioredoxin-like_fold"/>
</dbReference>
<feature type="region of interest" description="Disordered" evidence="6">
    <location>
        <begin position="708"/>
        <end position="785"/>
    </location>
</feature>
<keyword evidence="3" id="KW-0560">Oxidoreductase</keyword>
<keyword evidence="5" id="KW-0676">Redox-active center</keyword>
<keyword evidence="2" id="KW-0732">Signal</keyword>
<evidence type="ECO:0000313" key="9">
    <source>
        <dbReference type="EMBL" id="OGY89891.1"/>
    </source>
</evidence>
<dbReference type="InterPro" id="IPR013766">
    <property type="entry name" value="Thioredoxin_domain"/>
</dbReference>
<dbReference type="PANTHER" id="PTHR13887">
    <property type="entry name" value="GLUTATHIONE S-TRANSFERASE KAPPA"/>
    <property type="match status" value="1"/>
</dbReference>
<evidence type="ECO:0000256" key="5">
    <source>
        <dbReference type="ARBA" id="ARBA00023284"/>
    </source>
</evidence>
<dbReference type="AlphaFoldDB" id="A0A1G2BL57"/>
<evidence type="ECO:0000256" key="1">
    <source>
        <dbReference type="ARBA" id="ARBA00005791"/>
    </source>
</evidence>
<protein>
    <recommendedName>
        <fullName evidence="8">Thioredoxin domain-containing protein</fullName>
    </recommendedName>
</protein>
<evidence type="ECO:0000256" key="7">
    <source>
        <dbReference type="SAM" id="Phobius"/>
    </source>
</evidence>
<keyword evidence="7" id="KW-0472">Membrane</keyword>
<dbReference type="PROSITE" id="PS51352">
    <property type="entry name" value="THIOREDOXIN_2"/>
    <property type="match status" value="1"/>
</dbReference>
<name>A0A1G2BL57_9BACT</name>
<feature type="compositionally biased region" description="Pro residues" evidence="6">
    <location>
        <begin position="1"/>
        <end position="18"/>
    </location>
</feature>
<dbReference type="Pfam" id="PF13462">
    <property type="entry name" value="Thioredoxin_4"/>
    <property type="match status" value="1"/>
</dbReference>
<dbReference type="SUPFAM" id="SSF52833">
    <property type="entry name" value="Thioredoxin-like"/>
    <property type="match status" value="1"/>
</dbReference>
<dbReference type="PANTHER" id="PTHR13887:SF14">
    <property type="entry name" value="DISULFIDE BOND FORMATION PROTEIN D"/>
    <property type="match status" value="1"/>
</dbReference>
<feature type="compositionally biased region" description="Polar residues" evidence="6">
    <location>
        <begin position="20"/>
        <end position="29"/>
    </location>
</feature>
<gene>
    <name evidence="9" type="ORF">A2677_03565</name>
</gene>
<feature type="compositionally biased region" description="Polar residues" evidence="6">
    <location>
        <begin position="761"/>
        <end position="785"/>
    </location>
</feature>
<dbReference type="Gene3D" id="3.40.30.10">
    <property type="entry name" value="Glutaredoxin"/>
    <property type="match status" value="1"/>
</dbReference>
<dbReference type="EMBL" id="MHKK01000022">
    <property type="protein sequence ID" value="OGY89891.1"/>
    <property type="molecule type" value="Genomic_DNA"/>
</dbReference>
<keyword evidence="7" id="KW-1133">Transmembrane helix</keyword>
<feature type="region of interest" description="Disordered" evidence="6">
    <location>
        <begin position="1"/>
        <end position="29"/>
    </location>
</feature>
<evidence type="ECO:0000259" key="8">
    <source>
        <dbReference type="PROSITE" id="PS51352"/>
    </source>
</evidence>
<keyword evidence="7" id="KW-0812">Transmembrane</keyword>
<evidence type="ECO:0000313" key="10">
    <source>
        <dbReference type="Proteomes" id="UP000177817"/>
    </source>
</evidence>
<comment type="similarity">
    <text evidence="1">Belongs to the thioredoxin family. DsbA subfamily.</text>
</comment>
<dbReference type="InterPro" id="IPR036249">
    <property type="entry name" value="Thioredoxin-like_sf"/>
</dbReference>
<evidence type="ECO:0000256" key="4">
    <source>
        <dbReference type="ARBA" id="ARBA00023157"/>
    </source>
</evidence>
<evidence type="ECO:0000256" key="3">
    <source>
        <dbReference type="ARBA" id="ARBA00023002"/>
    </source>
</evidence>
<feature type="compositionally biased region" description="Basic and acidic residues" evidence="6">
    <location>
        <begin position="729"/>
        <end position="746"/>
    </location>
</feature>
<evidence type="ECO:0000256" key="6">
    <source>
        <dbReference type="SAM" id="MobiDB-lite"/>
    </source>
</evidence>
<keyword evidence="4" id="KW-1015">Disulfide bond</keyword>
<dbReference type="Proteomes" id="UP000177817">
    <property type="component" value="Unassembled WGS sequence"/>
</dbReference>
<feature type="transmembrane region" description="Helical" evidence="7">
    <location>
        <begin position="51"/>
        <end position="71"/>
    </location>
</feature>
<comment type="caution">
    <text evidence="9">The sequence shown here is derived from an EMBL/GenBank/DDBJ whole genome shotgun (WGS) entry which is preliminary data.</text>
</comment>
<reference evidence="9 10" key="1">
    <citation type="journal article" date="2016" name="Nat. Commun.">
        <title>Thousands of microbial genomes shed light on interconnected biogeochemical processes in an aquifer system.</title>
        <authorList>
            <person name="Anantharaman K."/>
            <person name="Brown C.T."/>
            <person name="Hug L.A."/>
            <person name="Sharon I."/>
            <person name="Castelle C.J."/>
            <person name="Probst A.J."/>
            <person name="Thomas B.C."/>
            <person name="Singh A."/>
            <person name="Wilkins M.J."/>
            <person name="Karaoz U."/>
            <person name="Brodie E.L."/>
            <person name="Williams K.H."/>
            <person name="Hubbard S.S."/>
            <person name="Banfield J.F."/>
        </authorList>
    </citation>
    <scope>NUCLEOTIDE SEQUENCE [LARGE SCALE GENOMIC DNA]</scope>
</reference>
<evidence type="ECO:0000256" key="2">
    <source>
        <dbReference type="ARBA" id="ARBA00022729"/>
    </source>
</evidence>
<sequence>MDQQPMPVPGREPVPIMPTPAQQPVQSSKITAMPEQTWTGEQGRGGIGKKLLIIGAVIILAGAGYAAAAYFTKLWPFQTSGFIDKQLVFAGLFGKIQEINSATYASTLSVKADAREAGATPLTLSSFPEFQAEEQMYERDANRFRDVNRIQGELRTYRDRYSSYPARLADIAALGMLSVAEYTYVPDTPRQQYALTVTFETDEALKAAQLTGNKNATSTTGKTVTFTAGSGTYFYFSAKPPRPNWVSFFEQGEATNYFDFLPADFAVQVNVGGTSQRNADAKADASFTLGGGVAFGDFTAAANVEVRKKGDVWYGIITKFPSLFFMDLASIKNTWVQITREDLLSYGQLPEIASFVGDKQEKNRNALEQIQTIFKSMGDEKVLVPDFSLPDEVVAEVPMYAYAVSYDENRVVGWYEKLSGELKNKYGDDALIKLDETSLKYMKTASFQQFLSYIKNNTVFKILVDKKTGYPSQFSYRFRLVPAANVAKFKDKQVTVEVVTNLTDVNQPVVVEAPKDFMTFEEAQVALTGVTPELYRFNTQVSRIAAIRQALSYYYNYTGIYPATLDDLTKKRGEVTKKTTFMRSLWNGYIAFGDSVQKLFGLRKAQAQVSLDFPNSFDNYWDLHPEIPFIVSVPKDIYSGNPYEYAQSGTGDYTLRYTMHLPKRITNDDPESARARSGPDMDNVLLYVEGQNTANAKTLSVEGSASLKVDTDSDGLPDTAEAYYGSDARAADTDHDGYSDLEEAKNGYDPAGPGQLPYNDRWSSQLQPPTVQQPNASTYTPPIPTESNALKIRAVTTSDHIRGTQSAQVTLIQYSDFQCPFCTRFKTTLDQVLKDYAGKVRLVYRHFPLRSIHPLAQKAAEASECAADQGKFWDMHDELFALNDGGSLTLDAIKKTAGDLKLDTTKFNACLDGGTKAAIVEVDYQDGLAGGVNGTPATFINGQYVAGALPYEQIKMVIDQQLEL</sequence>
<accession>A0A1G2BL57</accession>
<feature type="domain" description="Thioredoxin" evidence="8">
    <location>
        <begin position="767"/>
        <end position="963"/>
    </location>
</feature>
<organism evidence="9 10">
    <name type="scientific">Candidatus Komeilibacteria bacterium RIFCSPHIGHO2_01_FULL_52_14</name>
    <dbReference type="NCBI Taxonomy" id="1798549"/>
    <lineage>
        <taxon>Bacteria</taxon>
        <taxon>Candidatus Komeiliibacteriota</taxon>
    </lineage>
</organism>
<dbReference type="GO" id="GO:0016491">
    <property type="term" value="F:oxidoreductase activity"/>
    <property type="evidence" value="ECO:0007669"/>
    <property type="project" value="UniProtKB-KW"/>
</dbReference>
<proteinExistence type="inferred from homology"/>